<dbReference type="AlphaFoldDB" id="A0A5M6D5M8"/>
<dbReference type="EMBL" id="VWSF01000019">
    <property type="protein sequence ID" value="KAA5542056.1"/>
    <property type="molecule type" value="Genomic_DNA"/>
</dbReference>
<keyword evidence="2" id="KW-1185">Reference proteome</keyword>
<sequence>MNFNFPEKVPEKSLKKACPERCKRLFSDNWYYVKQGLNSGFCYIFFPFVTLLLLELPKYSDVLFAVFETDDICKASVQY</sequence>
<protein>
    <submittedName>
        <fullName evidence="1">Uncharacterized protein</fullName>
    </submittedName>
</protein>
<dbReference type="RefSeq" id="WP_150091228.1">
    <property type="nucleotide sequence ID" value="NZ_VWSF01000019.1"/>
</dbReference>
<reference evidence="1 2" key="1">
    <citation type="submission" date="2019-09" db="EMBL/GenBank/DDBJ databases">
        <title>Genome sequence and assembly of Adhaeribacter sp.</title>
        <authorList>
            <person name="Chhetri G."/>
        </authorList>
    </citation>
    <scope>NUCLEOTIDE SEQUENCE [LARGE SCALE GENOMIC DNA]</scope>
    <source>
        <strain evidence="1 2">DK36</strain>
    </source>
</reference>
<evidence type="ECO:0000313" key="1">
    <source>
        <dbReference type="EMBL" id="KAA5542056.1"/>
    </source>
</evidence>
<comment type="caution">
    <text evidence="1">The sequence shown here is derived from an EMBL/GenBank/DDBJ whole genome shotgun (WGS) entry which is preliminary data.</text>
</comment>
<accession>A0A5M6D5M8</accession>
<name>A0A5M6D5M8_9BACT</name>
<proteinExistence type="predicted"/>
<dbReference type="Proteomes" id="UP000323426">
    <property type="component" value="Unassembled WGS sequence"/>
</dbReference>
<gene>
    <name evidence="1" type="ORF">F0145_19915</name>
</gene>
<evidence type="ECO:0000313" key="2">
    <source>
        <dbReference type="Proteomes" id="UP000323426"/>
    </source>
</evidence>
<organism evidence="1 2">
    <name type="scientific">Adhaeribacter rhizoryzae</name>
    <dbReference type="NCBI Taxonomy" id="2607907"/>
    <lineage>
        <taxon>Bacteria</taxon>
        <taxon>Pseudomonadati</taxon>
        <taxon>Bacteroidota</taxon>
        <taxon>Cytophagia</taxon>
        <taxon>Cytophagales</taxon>
        <taxon>Hymenobacteraceae</taxon>
        <taxon>Adhaeribacter</taxon>
    </lineage>
</organism>